<feature type="region of interest" description="Disordered" evidence="1">
    <location>
        <begin position="1"/>
        <end position="78"/>
    </location>
</feature>
<accession>A0A017SBX0</accession>
<proteinExistence type="predicted"/>
<protein>
    <recommendedName>
        <fullName evidence="2">Retrovirus-related Pol polyprotein from transposon TNT 1-94-like beta-barrel domain-containing protein</fullName>
    </recommendedName>
</protein>
<dbReference type="OrthoDB" id="4232400at2759"/>
<dbReference type="HOGENOM" id="CLU_1137791_0_0_1"/>
<feature type="compositionally biased region" description="Basic residues" evidence="1">
    <location>
        <begin position="15"/>
        <end position="26"/>
    </location>
</feature>
<dbReference type="AlphaFoldDB" id="A0A017SBX0"/>
<sequence length="244" mass="27647">MGDIDHHRGFSECKKQRKSRRVRHNSQKQANQARNNNHNFNDNDNHTHGSNSDDNRSTSSSNSNGTSNGNNKGSHYNNNNSSQRCWDWMMVGGTNHYAKNRSAFITYRRAPCKVNGHTRVLGVGTVKLDLERSPQDPSTYTLLLHDVLHIPDAMCNGISINPDFMGARNYGISWRDKRIYDADTEEPCWYATAFHDDGLMRCVLAGDPQGQTFLEKDGRYMLSVNASEEELGVLGRRVENRSLL</sequence>
<reference evidence="4" key="1">
    <citation type="journal article" date="2014" name="Nat. Commun.">
        <title>Genomic adaptations of the halophilic Dead Sea filamentous fungus Eurotium rubrum.</title>
        <authorList>
            <person name="Kis-Papo T."/>
            <person name="Weig A.R."/>
            <person name="Riley R."/>
            <person name="Persoh D."/>
            <person name="Salamov A."/>
            <person name="Sun H."/>
            <person name="Lipzen A."/>
            <person name="Wasser S.P."/>
            <person name="Rambold G."/>
            <person name="Grigoriev I.V."/>
            <person name="Nevo E."/>
        </authorList>
    </citation>
    <scope>NUCLEOTIDE SEQUENCE [LARGE SCALE GENOMIC DNA]</scope>
    <source>
        <strain evidence="4">CBS 135680</strain>
    </source>
</reference>
<evidence type="ECO:0000313" key="3">
    <source>
        <dbReference type="EMBL" id="EYE94437.1"/>
    </source>
</evidence>
<dbReference type="Proteomes" id="UP000019804">
    <property type="component" value="Unassembled WGS sequence"/>
</dbReference>
<feature type="compositionally biased region" description="Basic and acidic residues" evidence="1">
    <location>
        <begin position="1"/>
        <end position="14"/>
    </location>
</feature>
<dbReference type="PANTHER" id="PTHR40628:SF1">
    <property type="entry name" value="CHROMO DOMAIN-CONTAINING PROTEIN"/>
    <property type="match status" value="1"/>
</dbReference>
<feature type="compositionally biased region" description="Basic and acidic residues" evidence="1">
    <location>
        <begin position="41"/>
        <end position="56"/>
    </location>
</feature>
<feature type="compositionally biased region" description="Low complexity" evidence="1">
    <location>
        <begin position="57"/>
        <end position="78"/>
    </location>
</feature>
<keyword evidence="4" id="KW-1185">Reference proteome</keyword>
<dbReference type="InterPro" id="IPR054722">
    <property type="entry name" value="PolX-like_BBD"/>
</dbReference>
<organism evidence="3 4">
    <name type="scientific">Aspergillus ruber (strain CBS 135680)</name>
    <dbReference type="NCBI Taxonomy" id="1388766"/>
    <lineage>
        <taxon>Eukaryota</taxon>
        <taxon>Fungi</taxon>
        <taxon>Dikarya</taxon>
        <taxon>Ascomycota</taxon>
        <taxon>Pezizomycotina</taxon>
        <taxon>Eurotiomycetes</taxon>
        <taxon>Eurotiomycetidae</taxon>
        <taxon>Eurotiales</taxon>
        <taxon>Aspergillaceae</taxon>
        <taxon>Aspergillus</taxon>
        <taxon>Aspergillus subgen. Aspergillus</taxon>
    </lineage>
</organism>
<feature type="compositionally biased region" description="Low complexity" evidence="1">
    <location>
        <begin position="29"/>
        <end position="40"/>
    </location>
</feature>
<name>A0A017SBX0_ASPRC</name>
<dbReference type="Pfam" id="PF22936">
    <property type="entry name" value="Pol_BBD"/>
    <property type="match status" value="1"/>
</dbReference>
<dbReference type="GeneID" id="63694824"/>
<dbReference type="RefSeq" id="XP_040638125.1">
    <property type="nucleotide sequence ID" value="XM_040779700.1"/>
</dbReference>
<evidence type="ECO:0000256" key="1">
    <source>
        <dbReference type="SAM" id="MobiDB-lite"/>
    </source>
</evidence>
<dbReference type="EMBL" id="KK088426">
    <property type="protein sequence ID" value="EYE94437.1"/>
    <property type="molecule type" value="Genomic_DNA"/>
</dbReference>
<gene>
    <name evidence="3" type="ORF">EURHEDRAFT_387057</name>
</gene>
<evidence type="ECO:0000259" key="2">
    <source>
        <dbReference type="Pfam" id="PF22936"/>
    </source>
</evidence>
<evidence type="ECO:0000313" key="4">
    <source>
        <dbReference type="Proteomes" id="UP000019804"/>
    </source>
</evidence>
<dbReference type="PANTHER" id="PTHR40628">
    <property type="entry name" value="CHROMO DOMAIN-CONTAINING PROTEIN"/>
    <property type="match status" value="1"/>
</dbReference>
<feature type="domain" description="Retrovirus-related Pol polyprotein from transposon TNT 1-94-like beta-barrel" evidence="2">
    <location>
        <begin position="92"/>
        <end position="160"/>
    </location>
</feature>